<organism evidence="9">
    <name type="scientific">Arion vulgaris</name>
    <dbReference type="NCBI Taxonomy" id="1028688"/>
    <lineage>
        <taxon>Eukaryota</taxon>
        <taxon>Metazoa</taxon>
        <taxon>Spiralia</taxon>
        <taxon>Lophotrochozoa</taxon>
        <taxon>Mollusca</taxon>
        <taxon>Gastropoda</taxon>
        <taxon>Heterobranchia</taxon>
        <taxon>Euthyneura</taxon>
        <taxon>Panpulmonata</taxon>
        <taxon>Eupulmonata</taxon>
        <taxon>Stylommatophora</taxon>
        <taxon>Helicina</taxon>
        <taxon>Arionoidea</taxon>
        <taxon>Arionidae</taxon>
        <taxon>Arion</taxon>
    </lineage>
</organism>
<gene>
    <name evidence="9" type="primary">ORF193118</name>
</gene>
<evidence type="ECO:0000313" key="9">
    <source>
        <dbReference type="EMBL" id="CEK93268.1"/>
    </source>
</evidence>
<dbReference type="GO" id="GO:0008284">
    <property type="term" value="P:positive regulation of cell population proliferation"/>
    <property type="evidence" value="ECO:0007669"/>
    <property type="project" value="TreeGrafter"/>
</dbReference>
<keyword evidence="4" id="KW-0963">Cytoplasm</keyword>
<dbReference type="GO" id="GO:0005829">
    <property type="term" value="C:cytosol"/>
    <property type="evidence" value="ECO:0007669"/>
    <property type="project" value="TreeGrafter"/>
</dbReference>
<evidence type="ECO:0000256" key="2">
    <source>
        <dbReference type="ARBA" id="ARBA00004496"/>
    </source>
</evidence>
<comment type="subcellular location">
    <subcellularLocation>
        <location evidence="2">Cytoplasm</location>
    </subcellularLocation>
    <subcellularLocation>
        <location evidence="1">Nucleus</location>
    </subcellularLocation>
</comment>
<dbReference type="PROSITE" id="PS01289">
    <property type="entry name" value="TSC22"/>
    <property type="match status" value="1"/>
</dbReference>
<evidence type="ECO:0000256" key="3">
    <source>
        <dbReference type="ARBA" id="ARBA00007908"/>
    </source>
</evidence>
<keyword evidence="6" id="KW-0804">Transcription</keyword>
<feature type="non-terminal residue" evidence="9">
    <location>
        <position position="1"/>
    </location>
</feature>
<reference evidence="9" key="1">
    <citation type="submission" date="2014-12" db="EMBL/GenBank/DDBJ databases">
        <title>Insight into the proteome of Arion vulgaris.</title>
        <authorList>
            <person name="Aradska J."/>
            <person name="Bulat T."/>
            <person name="Smidak R."/>
            <person name="Sarate P."/>
            <person name="Gangsoo J."/>
            <person name="Sialana F."/>
            <person name="Bilban M."/>
            <person name="Lubec G."/>
        </authorList>
    </citation>
    <scope>NUCLEOTIDE SEQUENCE</scope>
    <source>
        <tissue evidence="9">Skin</tissue>
    </source>
</reference>
<accession>A0A0B7BJZ5</accession>
<comment type="similarity">
    <text evidence="3">Belongs to the TSC-22/Dip/Bun family.</text>
</comment>
<feature type="region of interest" description="Disordered" evidence="8">
    <location>
        <begin position="307"/>
        <end position="357"/>
    </location>
</feature>
<dbReference type="InterPro" id="IPR047862">
    <property type="entry name" value="TSC22/BUN_CS"/>
</dbReference>
<dbReference type="InterPro" id="IPR000580">
    <property type="entry name" value="TSC22/Bun"/>
</dbReference>
<evidence type="ECO:0000256" key="1">
    <source>
        <dbReference type="ARBA" id="ARBA00004123"/>
    </source>
</evidence>
<dbReference type="AlphaFoldDB" id="A0A0B7BJZ5"/>
<evidence type="ECO:0000256" key="5">
    <source>
        <dbReference type="ARBA" id="ARBA00023015"/>
    </source>
</evidence>
<dbReference type="Gene3D" id="1.20.5.490">
    <property type="entry name" value="Single helix bin"/>
    <property type="match status" value="1"/>
</dbReference>
<keyword evidence="5" id="KW-0805">Transcription regulation</keyword>
<feature type="compositionally biased region" description="Polar residues" evidence="8">
    <location>
        <begin position="311"/>
        <end position="324"/>
    </location>
</feature>
<dbReference type="SUPFAM" id="SSF58026">
    <property type="entry name" value="Delta-sleep-inducing peptide immunoreactive peptide"/>
    <property type="match status" value="1"/>
</dbReference>
<dbReference type="GO" id="GO:0043066">
    <property type="term" value="P:negative regulation of apoptotic process"/>
    <property type="evidence" value="ECO:0007669"/>
    <property type="project" value="TreeGrafter"/>
</dbReference>
<sequence length="357" mass="38178">PAPANMILNHLDGLSSDVMAPFIAQQVLMSVAGDPSLNNGFHNMAQPGHTTIIQSQPLSNMFPYDQNGSPIGLHHNGSHAGHPSEGIHLPLEHINDSGAPTMVAAATPTNSIITNSQASTSVGGVSVPPSHSQTNLAVDTFANHQVSPIAETSLSSSTGMIQVPQSNSEAVVTGGTDVVDHVCPVSSESTERITKVQDELVKISSEKIIIRQDGPDKSSSESLKKAVETVGEMYMELEGNDDDSDEGESSAVAIDNKIEQAMDLVKRHLMYAVREEVEILKQQIGEMVDRIGQLEYENTVLRSEARPETLNKLQQPRSTQTSQISVPSSNVSTVTSPNLQQLAPQSSQQQLPQQPTS</sequence>
<dbReference type="GO" id="GO:0005634">
    <property type="term" value="C:nucleus"/>
    <property type="evidence" value="ECO:0007669"/>
    <property type="project" value="UniProtKB-SubCell"/>
</dbReference>
<dbReference type="PANTHER" id="PTHR46745">
    <property type="entry name" value="TSC22 DOMAIN FAMILY PROTEIN 1"/>
    <property type="match status" value="1"/>
</dbReference>
<dbReference type="EMBL" id="HACG01046403">
    <property type="protein sequence ID" value="CEK93268.1"/>
    <property type="molecule type" value="Transcribed_RNA"/>
</dbReference>
<evidence type="ECO:0000256" key="4">
    <source>
        <dbReference type="ARBA" id="ARBA00022490"/>
    </source>
</evidence>
<keyword evidence="7" id="KW-0539">Nucleus</keyword>
<proteinExistence type="inferred from homology"/>
<dbReference type="GO" id="GO:0006357">
    <property type="term" value="P:regulation of transcription by RNA polymerase II"/>
    <property type="evidence" value="ECO:0007669"/>
    <property type="project" value="InterPro"/>
</dbReference>
<evidence type="ECO:0000256" key="8">
    <source>
        <dbReference type="SAM" id="MobiDB-lite"/>
    </source>
</evidence>
<dbReference type="Pfam" id="PF01166">
    <property type="entry name" value="TSC22"/>
    <property type="match status" value="1"/>
</dbReference>
<name>A0A0B7BJZ5_9EUPU</name>
<evidence type="ECO:0000256" key="6">
    <source>
        <dbReference type="ARBA" id="ARBA00023163"/>
    </source>
</evidence>
<evidence type="ECO:0000256" key="7">
    <source>
        <dbReference type="ARBA" id="ARBA00023242"/>
    </source>
</evidence>
<feature type="compositionally biased region" description="Low complexity" evidence="8">
    <location>
        <begin position="325"/>
        <end position="357"/>
    </location>
</feature>
<dbReference type="PANTHER" id="PTHR46745:SF1">
    <property type="entry name" value="TSC22 DOMAIN FAMILY PROTEIN 1"/>
    <property type="match status" value="1"/>
</dbReference>
<protein>
    <submittedName>
        <fullName evidence="9">Uncharacterized protein</fullName>
    </submittedName>
</protein>